<evidence type="ECO:0000313" key="1">
    <source>
        <dbReference type="EMBL" id="PSF38314.1"/>
    </source>
</evidence>
<reference evidence="1 2" key="1">
    <citation type="submission" date="2018-03" db="EMBL/GenBank/DDBJ databases">
        <title>The ancient ancestry and fast evolution of plastids.</title>
        <authorList>
            <person name="Moore K.R."/>
            <person name="Magnabosco C."/>
            <person name="Momper L."/>
            <person name="Gold D.A."/>
            <person name="Bosak T."/>
            <person name="Fournier G.P."/>
        </authorList>
    </citation>
    <scope>NUCLEOTIDE SEQUENCE [LARGE SCALE GENOMIC DNA]</scope>
    <source>
        <strain evidence="1 2">CCALA 016</strain>
    </source>
</reference>
<sequence>MFCLKSPRETAKNTKSKIWALSLVLWLGWLSPVFAATPADPKVLHLLNRLSFGARPEEVNRVEKIGVDRYIQEQLSPNKLSEPRKLTDQLAKLETLQLTPDQLAQQYNLGRNQGRQKPSPEAMKVARQKTQQILQQAQQARLLRAINSPRQLQEVMVDFWYNHFNVYSGKRIVRVWVGSYEEQAIRPYVLGNFRDLVTATARHPAMLFYLDNWRNTAPESPGAKGQFNGLNENYARELMELHTLGVNGGYTQQDVTTLAKILTGWGFRRIEPQGPNNYNYTFYFDGKRHDFSDKTFFGQVIKGTGEAEGKQAIDILVRSPATARHISYKLAQYFVADEPSSALVNRLSQKFLATDGDIRAVLETLFDSPEFWDTQTYNSKFKTPYQFLISSVRATGAQVSNTRPIAGMLEQLGMPLYGCLTPDGYKNTQQAWLSPDAMTRRISLATAIANGSIPLTQDTKPAIQSYKPVDANQLMITLGNRFSPTTQQAITKSPEQLRAALILGSPEFMFR</sequence>
<proteinExistence type="predicted"/>
<organism evidence="1 2">
    <name type="scientific">Aphanothece hegewaldii CCALA 016</name>
    <dbReference type="NCBI Taxonomy" id="2107694"/>
    <lineage>
        <taxon>Bacteria</taxon>
        <taxon>Bacillati</taxon>
        <taxon>Cyanobacteriota</taxon>
        <taxon>Cyanophyceae</taxon>
        <taxon>Oscillatoriophycideae</taxon>
        <taxon>Chroococcales</taxon>
        <taxon>Aphanothecaceae</taxon>
        <taxon>Aphanothece</taxon>
    </lineage>
</organism>
<dbReference type="InterPro" id="IPR014917">
    <property type="entry name" value="DUF1800"/>
</dbReference>
<dbReference type="Pfam" id="PF08811">
    <property type="entry name" value="DUF1800"/>
    <property type="match status" value="1"/>
</dbReference>
<gene>
    <name evidence="1" type="ORF">C7H19_04785</name>
</gene>
<reference evidence="1 2" key="2">
    <citation type="submission" date="2018-03" db="EMBL/GenBank/DDBJ databases">
        <authorList>
            <person name="Keele B.F."/>
        </authorList>
    </citation>
    <scope>NUCLEOTIDE SEQUENCE [LARGE SCALE GENOMIC DNA]</scope>
    <source>
        <strain evidence="1 2">CCALA 016</strain>
    </source>
</reference>
<accession>A0A2T1M0X4</accession>
<evidence type="ECO:0000313" key="2">
    <source>
        <dbReference type="Proteomes" id="UP000239001"/>
    </source>
</evidence>
<name>A0A2T1M0X4_9CHRO</name>
<dbReference type="RefSeq" id="WP_106455755.1">
    <property type="nucleotide sequence ID" value="NZ_PXOH01000004.1"/>
</dbReference>
<dbReference type="AlphaFoldDB" id="A0A2T1M0X4"/>
<protein>
    <submittedName>
        <fullName evidence="1">DUF1800 domain-containing protein</fullName>
    </submittedName>
</protein>
<dbReference type="Proteomes" id="UP000239001">
    <property type="component" value="Unassembled WGS sequence"/>
</dbReference>
<dbReference type="EMBL" id="PXOH01000004">
    <property type="protein sequence ID" value="PSF38314.1"/>
    <property type="molecule type" value="Genomic_DNA"/>
</dbReference>
<dbReference type="OrthoDB" id="9772295at2"/>
<keyword evidence="2" id="KW-1185">Reference proteome</keyword>
<comment type="caution">
    <text evidence="1">The sequence shown here is derived from an EMBL/GenBank/DDBJ whole genome shotgun (WGS) entry which is preliminary data.</text>
</comment>